<protein>
    <submittedName>
        <fullName evidence="1">Uncharacterized protein</fullName>
    </submittedName>
</protein>
<gene>
    <name evidence="1" type="ORF">H7R39_00755</name>
</gene>
<sequence>MVNNTNIDDIIKYISVLEHQITFNVIEIQTSIGIFNVLKVNFDFNSILKSIVQSLIKSEYTMDANQNTSSRLRSKKFDKQLEGILGEIAVALYLKQFISCKEKGGCPIDVIRYDDVRQDGFKSGKGEFDIKIVTKSFKEFRLEIRTSVNYKYPLNEDTLKRLDTICGYTNYKKQNELGSDFYIRPLFQVKNYDLNLNLDHIHILDMILDKKIELYITGGVDQQVILEKGKIKTMGQNNTKYNTVAIIDSYDIKTLTKTIRAIVCKDG</sequence>
<proteinExistence type="predicted"/>
<keyword evidence="2" id="KW-1185">Reference proteome</keyword>
<dbReference type="EMBL" id="JACLZK010000001">
    <property type="protein sequence ID" value="MBC2881822.1"/>
    <property type="molecule type" value="Genomic_DNA"/>
</dbReference>
<accession>A0A842J6Q5</accession>
<name>A0A842J6Q5_9BACT</name>
<comment type="caution">
    <text evidence="1">The sequence shown here is derived from an EMBL/GenBank/DDBJ whole genome shotgun (WGS) entry which is preliminary data.</text>
</comment>
<reference evidence="1 2" key="1">
    <citation type="submission" date="2020-08" db="EMBL/GenBank/DDBJ databases">
        <title>Complete genome and description of Campylobacter massiliensis Marseille-Q3452 sp. nov.</title>
        <authorList>
            <person name="Antezack A."/>
        </authorList>
    </citation>
    <scope>NUCLEOTIDE SEQUENCE [LARGE SCALE GENOMIC DNA]</scope>
    <source>
        <strain evidence="1 2">Marseille-Q3452</strain>
    </source>
</reference>
<dbReference type="Proteomes" id="UP000552683">
    <property type="component" value="Unassembled WGS sequence"/>
</dbReference>
<organism evidence="1 2">
    <name type="scientific">Campylobacter massiliensis</name>
    <dbReference type="NCBI Taxonomy" id="2762557"/>
    <lineage>
        <taxon>Bacteria</taxon>
        <taxon>Pseudomonadati</taxon>
        <taxon>Campylobacterota</taxon>
        <taxon>Epsilonproteobacteria</taxon>
        <taxon>Campylobacterales</taxon>
        <taxon>Campylobacteraceae</taxon>
        <taxon>Campylobacter</taxon>
    </lineage>
</organism>
<evidence type="ECO:0000313" key="1">
    <source>
        <dbReference type="EMBL" id="MBC2881822.1"/>
    </source>
</evidence>
<dbReference type="RefSeq" id="WP_185897540.1">
    <property type="nucleotide sequence ID" value="NZ_JACLZK010000001.1"/>
</dbReference>
<evidence type="ECO:0000313" key="2">
    <source>
        <dbReference type="Proteomes" id="UP000552683"/>
    </source>
</evidence>
<dbReference type="AlphaFoldDB" id="A0A842J6Q5"/>